<dbReference type="AlphaFoldDB" id="B1Y5W9"/>
<dbReference type="Proteomes" id="UP000001693">
    <property type="component" value="Chromosome"/>
</dbReference>
<dbReference type="STRING" id="395495.Lcho_3761"/>
<dbReference type="InterPro" id="IPR029063">
    <property type="entry name" value="SAM-dependent_MTases_sf"/>
</dbReference>
<evidence type="ECO:0000313" key="2">
    <source>
        <dbReference type="Proteomes" id="UP000001693"/>
    </source>
</evidence>
<accession>B1Y5W9</accession>
<dbReference type="PANTHER" id="PTHR20974:SF0">
    <property type="entry name" value="UPF0585 PROTEIN CG18661"/>
    <property type="match status" value="1"/>
</dbReference>
<evidence type="ECO:0000313" key="1">
    <source>
        <dbReference type="EMBL" id="ACB36015.1"/>
    </source>
</evidence>
<keyword evidence="2" id="KW-1185">Reference proteome</keyword>
<dbReference type="SUPFAM" id="SSF53335">
    <property type="entry name" value="S-adenosyl-L-methionine-dependent methyltransferases"/>
    <property type="match status" value="1"/>
</dbReference>
<evidence type="ECO:0008006" key="3">
    <source>
        <dbReference type="Google" id="ProtNLM"/>
    </source>
</evidence>
<dbReference type="EMBL" id="CP001013">
    <property type="protein sequence ID" value="ACB36015.1"/>
    <property type="molecule type" value="Genomic_DNA"/>
</dbReference>
<dbReference type="RefSeq" id="WP_012348762.1">
    <property type="nucleotide sequence ID" value="NC_010524.1"/>
</dbReference>
<dbReference type="eggNOG" id="COG0500">
    <property type="taxonomic scope" value="Bacteria"/>
</dbReference>
<dbReference type="PANTHER" id="PTHR20974">
    <property type="entry name" value="UPF0585 PROTEIN CG18661"/>
    <property type="match status" value="1"/>
</dbReference>
<reference evidence="1 2" key="1">
    <citation type="submission" date="2008-03" db="EMBL/GenBank/DDBJ databases">
        <title>Complete sequence of Leptothrix cholodnii SP-6.</title>
        <authorList>
            <consortium name="US DOE Joint Genome Institute"/>
            <person name="Copeland A."/>
            <person name="Lucas S."/>
            <person name="Lapidus A."/>
            <person name="Glavina del Rio T."/>
            <person name="Dalin E."/>
            <person name="Tice H."/>
            <person name="Bruce D."/>
            <person name="Goodwin L."/>
            <person name="Pitluck S."/>
            <person name="Chertkov O."/>
            <person name="Brettin T."/>
            <person name="Detter J.C."/>
            <person name="Han C."/>
            <person name="Kuske C.R."/>
            <person name="Schmutz J."/>
            <person name="Larimer F."/>
            <person name="Land M."/>
            <person name="Hauser L."/>
            <person name="Kyrpides N."/>
            <person name="Lykidis A."/>
            <person name="Emerson D."/>
            <person name="Richardson P."/>
        </authorList>
    </citation>
    <scope>NUCLEOTIDE SEQUENCE [LARGE SCALE GENOMIC DNA]</scope>
    <source>
        <strain evidence="2">ATCC 51168 / LMG 8142 / SP-6</strain>
    </source>
</reference>
<protein>
    <recommendedName>
        <fullName evidence="3">SAM-dependent methyltransferase</fullName>
    </recommendedName>
</protein>
<organism evidence="1 2">
    <name type="scientific">Leptothrix cholodnii (strain ATCC 51168 / LMG 8142 / SP-6)</name>
    <name type="common">Leptothrix discophora (strain SP-6)</name>
    <dbReference type="NCBI Taxonomy" id="395495"/>
    <lineage>
        <taxon>Bacteria</taxon>
        <taxon>Pseudomonadati</taxon>
        <taxon>Pseudomonadota</taxon>
        <taxon>Betaproteobacteria</taxon>
        <taxon>Burkholderiales</taxon>
        <taxon>Sphaerotilaceae</taxon>
        <taxon>Leptothrix</taxon>
    </lineage>
</organism>
<dbReference type="HOGENOM" id="CLU_067698_2_0_4"/>
<dbReference type="Pfam" id="PF06080">
    <property type="entry name" value="DUF938"/>
    <property type="match status" value="1"/>
</dbReference>
<dbReference type="Gene3D" id="3.40.50.150">
    <property type="entry name" value="Vaccinia Virus protein VP39"/>
    <property type="match status" value="1"/>
</dbReference>
<gene>
    <name evidence="1" type="ordered locus">Lcho_3761</name>
</gene>
<dbReference type="OrthoDB" id="9342562at2"/>
<dbReference type="CDD" id="cd02440">
    <property type="entry name" value="AdoMet_MTases"/>
    <property type="match status" value="1"/>
</dbReference>
<dbReference type="InterPro" id="IPR010342">
    <property type="entry name" value="DUF938"/>
</dbReference>
<dbReference type="KEGG" id="lch:Lcho_3761"/>
<sequence>MNHDRPPAVHADDLLPFSPAAERNQGPILEVLTHLLPARAAVLEIASGTGQHAAHFAAARPHWHWQPTDADAQSLPAIEARCAALHNVRSPLQLDVLAAVWPQGPGTFDAFKFDALFCANMLHISPWATCAALMCGAARHLRPGGVLVLYGPFVVDGVSTAPGNRAFDADLRARDPQWGLRRLADVMGEAQACGLHFEQRFEMPANNLMVALRLQGVAG</sequence>
<proteinExistence type="predicted"/>
<name>B1Y5W9_LEPCP</name>